<gene>
    <name evidence="1" type="ORF">CDL15_Pgr008032</name>
</gene>
<evidence type="ECO:0000313" key="2">
    <source>
        <dbReference type="Proteomes" id="UP000197138"/>
    </source>
</evidence>
<dbReference type="AlphaFoldDB" id="A0A218VRY4"/>
<proteinExistence type="predicted"/>
<protein>
    <submittedName>
        <fullName evidence="1">Uncharacterized protein</fullName>
    </submittedName>
</protein>
<name>A0A218VRY4_PUNGR</name>
<dbReference type="Proteomes" id="UP000197138">
    <property type="component" value="Unassembled WGS sequence"/>
</dbReference>
<evidence type="ECO:0000313" key="1">
    <source>
        <dbReference type="EMBL" id="OWM63116.1"/>
    </source>
</evidence>
<comment type="caution">
    <text evidence="1">The sequence shown here is derived from an EMBL/GenBank/DDBJ whole genome shotgun (WGS) entry which is preliminary data.</text>
</comment>
<accession>A0A218VRY4</accession>
<dbReference type="SUPFAM" id="SSF52058">
    <property type="entry name" value="L domain-like"/>
    <property type="match status" value="1"/>
</dbReference>
<dbReference type="EMBL" id="MTKT01006206">
    <property type="protein sequence ID" value="OWM63116.1"/>
    <property type="molecule type" value="Genomic_DNA"/>
</dbReference>
<reference evidence="2" key="1">
    <citation type="journal article" date="2017" name="Plant J.">
        <title>The pomegranate (Punica granatum L.) genome and the genomics of punicalagin biosynthesis.</title>
        <authorList>
            <person name="Qin G."/>
            <person name="Xu C."/>
            <person name="Ming R."/>
            <person name="Tang H."/>
            <person name="Guyot R."/>
            <person name="Kramer E.M."/>
            <person name="Hu Y."/>
            <person name="Yi X."/>
            <person name="Qi Y."/>
            <person name="Xu X."/>
            <person name="Gao Z."/>
            <person name="Pan H."/>
            <person name="Jian J."/>
            <person name="Tian Y."/>
            <person name="Yue Z."/>
            <person name="Xu Y."/>
        </authorList>
    </citation>
    <scope>NUCLEOTIDE SEQUENCE [LARGE SCALE GENOMIC DNA]</scope>
    <source>
        <strain evidence="2">cv. Dabenzi</strain>
    </source>
</reference>
<organism evidence="1 2">
    <name type="scientific">Punica granatum</name>
    <name type="common">Pomegranate</name>
    <dbReference type="NCBI Taxonomy" id="22663"/>
    <lineage>
        <taxon>Eukaryota</taxon>
        <taxon>Viridiplantae</taxon>
        <taxon>Streptophyta</taxon>
        <taxon>Embryophyta</taxon>
        <taxon>Tracheophyta</taxon>
        <taxon>Spermatophyta</taxon>
        <taxon>Magnoliopsida</taxon>
        <taxon>eudicotyledons</taxon>
        <taxon>Gunneridae</taxon>
        <taxon>Pentapetalae</taxon>
        <taxon>rosids</taxon>
        <taxon>malvids</taxon>
        <taxon>Myrtales</taxon>
        <taxon>Lythraceae</taxon>
        <taxon>Punica</taxon>
    </lineage>
</organism>
<sequence>MGHLKILNLNHSQFLTKTPEFIKFPNLKELILEDGTELKELHFHRDCKN</sequence>